<reference evidence="2" key="1">
    <citation type="submission" date="2020-10" db="EMBL/GenBank/DDBJ databases">
        <authorList>
            <person name="Kikuchi T."/>
        </authorList>
    </citation>
    <scope>NUCLEOTIDE SEQUENCE</scope>
    <source>
        <strain evidence="2">NKZ352</strain>
    </source>
</reference>
<feature type="region of interest" description="Disordered" evidence="1">
    <location>
        <begin position="34"/>
        <end position="54"/>
    </location>
</feature>
<evidence type="ECO:0000313" key="2">
    <source>
        <dbReference type="EMBL" id="CAD6193743.1"/>
    </source>
</evidence>
<gene>
    <name evidence="2" type="ORF">CAUJ_LOCUS9662</name>
</gene>
<keyword evidence="3" id="KW-1185">Reference proteome</keyword>
<dbReference type="EMBL" id="CAJGYM010000038">
    <property type="protein sequence ID" value="CAD6193743.1"/>
    <property type="molecule type" value="Genomic_DNA"/>
</dbReference>
<accession>A0A8S1HBQ9</accession>
<dbReference type="AlphaFoldDB" id="A0A8S1HBQ9"/>
<comment type="caution">
    <text evidence="2">The sequence shown here is derived from an EMBL/GenBank/DDBJ whole genome shotgun (WGS) entry which is preliminary data.</text>
</comment>
<sequence length="280" mass="31718">MGRHRRSKMLIKTTASISKATRKEIQQQGEVFENAKGSVQSSQSSKSSTNSLNSVSSRLSVSTVSVLGKDVIEYENDIQSCYPQSEGVRSLESLESLGSAAELALAQKSLEIPAPSAKVQKLTERKMPIGTPKLAVEMTDFMLCDAIDPVKPMPFAVHIQNTVRFELEQQFIWSLINDINKILEAYKRRDLELKVTYYREQKPYAKGTNSYCTEDGKKANQKPKTVKEQEELFGFSPPKEFIGKIEEKKLGCCSKIKLPLTLFWPQFSDLFSRGMRFIRW</sequence>
<feature type="compositionally biased region" description="Low complexity" evidence="1">
    <location>
        <begin position="38"/>
        <end position="54"/>
    </location>
</feature>
<evidence type="ECO:0000256" key="1">
    <source>
        <dbReference type="SAM" id="MobiDB-lite"/>
    </source>
</evidence>
<evidence type="ECO:0000313" key="3">
    <source>
        <dbReference type="Proteomes" id="UP000835052"/>
    </source>
</evidence>
<proteinExistence type="predicted"/>
<dbReference type="OrthoDB" id="5830180at2759"/>
<name>A0A8S1HBQ9_9PELO</name>
<protein>
    <submittedName>
        <fullName evidence="2">Uncharacterized protein</fullName>
    </submittedName>
</protein>
<organism evidence="2 3">
    <name type="scientific">Caenorhabditis auriculariae</name>
    <dbReference type="NCBI Taxonomy" id="2777116"/>
    <lineage>
        <taxon>Eukaryota</taxon>
        <taxon>Metazoa</taxon>
        <taxon>Ecdysozoa</taxon>
        <taxon>Nematoda</taxon>
        <taxon>Chromadorea</taxon>
        <taxon>Rhabditida</taxon>
        <taxon>Rhabditina</taxon>
        <taxon>Rhabditomorpha</taxon>
        <taxon>Rhabditoidea</taxon>
        <taxon>Rhabditidae</taxon>
        <taxon>Peloderinae</taxon>
        <taxon>Caenorhabditis</taxon>
    </lineage>
</organism>
<dbReference type="Proteomes" id="UP000835052">
    <property type="component" value="Unassembled WGS sequence"/>
</dbReference>